<dbReference type="PRINTS" id="PR00508">
    <property type="entry name" value="S21N4MTFRASE"/>
</dbReference>
<dbReference type="InterPro" id="IPR002941">
    <property type="entry name" value="DNA_methylase_N4/N6"/>
</dbReference>
<evidence type="ECO:0000259" key="5">
    <source>
        <dbReference type="Pfam" id="PF01555"/>
    </source>
</evidence>
<evidence type="ECO:0000256" key="2">
    <source>
        <dbReference type="ARBA" id="ARBA00022679"/>
    </source>
</evidence>
<dbReference type="Pfam" id="PF01555">
    <property type="entry name" value="N6_N4_Mtase"/>
    <property type="match status" value="1"/>
</dbReference>
<dbReference type="GO" id="GO:0032259">
    <property type="term" value="P:methylation"/>
    <property type="evidence" value="ECO:0007669"/>
    <property type="project" value="UniProtKB-KW"/>
</dbReference>
<dbReference type="InterPro" id="IPR029063">
    <property type="entry name" value="SAM-dependent_MTases_sf"/>
</dbReference>
<dbReference type="AlphaFoldDB" id="A0A1H6IM63"/>
<dbReference type="InterPro" id="IPR001091">
    <property type="entry name" value="RM_Methyltransferase"/>
</dbReference>
<protein>
    <recommendedName>
        <fullName evidence="3">Type II methyltransferase</fullName>
        <ecNumber evidence="3">2.1.1.113</ecNumber>
    </recommendedName>
    <alternativeName>
        <fullName evidence="3">N-4 cytosine-specific methyltransferase</fullName>
    </alternativeName>
</protein>
<gene>
    <name evidence="6" type="ORF">SAMN05192561_102274</name>
</gene>
<name>A0A1H6IM63_9EURY</name>
<comment type="similarity">
    <text evidence="3">Belongs to the N(4)/N(6)-methyltransferase family.</text>
</comment>
<dbReference type="EMBL" id="FNWU01000002">
    <property type="protein sequence ID" value="SEH47375.1"/>
    <property type="molecule type" value="Genomic_DNA"/>
</dbReference>
<reference evidence="6 7" key="1">
    <citation type="submission" date="2016-10" db="EMBL/GenBank/DDBJ databases">
        <authorList>
            <person name="de Groot N.N."/>
        </authorList>
    </citation>
    <scope>NUCLEOTIDE SEQUENCE [LARGE SCALE GENOMIC DNA]</scope>
    <source>
        <strain evidence="6 7">IBRC-M10418</strain>
    </source>
</reference>
<dbReference type="GO" id="GO:0003677">
    <property type="term" value="F:DNA binding"/>
    <property type="evidence" value="ECO:0007669"/>
    <property type="project" value="InterPro"/>
</dbReference>
<evidence type="ECO:0000256" key="3">
    <source>
        <dbReference type="RuleBase" id="RU362026"/>
    </source>
</evidence>
<dbReference type="STRING" id="1267564.SAMN05192561_102274"/>
<dbReference type="GO" id="GO:0008170">
    <property type="term" value="F:N-methyltransferase activity"/>
    <property type="evidence" value="ECO:0007669"/>
    <property type="project" value="InterPro"/>
</dbReference>
<feature type="region of interest" description="Disordered" evidence="4">
    <location>
        <begin position="130"/>
        <end position="161"/>
    </location>
</feature>
<proteinExistence type="inferred from homology"/>
<evidence type="ECO:0000256" key="1">
    <source>
        <dbReference type="ARBA" id="ARBA00022603"/>
    </source>
</evidence>
<accession>A0A1H6IM63</accession>
<sequence length="312" mass="33981">MAAATAAGFLFGPLRSTSVRTFRTLPADRPDPDTLPDWCDVDVRSIPAVPEWCIETFSDPGDAVIDPFAGFGTTIAAVDRLDRDGYGIERDPRRVAYVRDRVEHPRRVVVGDARDGRSAFITDASADREGFISSDGSKRKSLINGDDDEEDHEGGGVDPPSFDLCCTAPPFMLDWMDTDPFEGYDADGSYEAYLDDATVAFEAIADLLAPDAVAAVEVSNVRFGPGVSTLAWDLADAVDDADGLRFRTEIVLGFEDGDGRVEDDVDRDDGSRVDAGNRAVDAADDDRTWSPETGRYGYGYDHCYCLVFDRDA</sequence>
<keyword evidence="2" id="KW-0808">Transferase</keyword>
<dbReference type="GO" id="GO:0009307">
    <property type="term" value="P:DNA restriction-modification system"/>
    <property type="evidence" value="ECO:0007669"/>
    <property type="project" value="UniProtKB-KW"/>
</dbReference>
<organism evidence="6 7">
    <name type="scientific">Halopenitus malekzadehii</name>
    <dbReference type="NCBI Taxonomy" id="1267564"/>
    <lineage>
        <taxon>Archaea</taxon>
        <taxon>Methanobacteriati</taxon>
        <taxon>Methanobacteriota</taxon>
        <taxon>Stenosarchaea group</taxon>
        <taxon>Halobacteria</taxon>
        <taxon>Halobacteriales</taxon>
        <taxon>Haloferacaceae</taxon>
        <taxon>Halopenitus</taxon>
    </lineage>
</organism>
<keyword evidence="3" id="KW-0680">Restriction system</keyword>
<comment type="catalytic activity">
    <reaction evidence="3">
        <text>a 2'-deoxycytidine in DNA + S-adenosyl-L-methionine = an N(4)-methyl-2'-deoxycytidine in DNA + S-adenosyl-L-homocysteine + H(+)</text>
        <dbReference type="Rhea" id="RHEA:16857"/>
        <dbReference type="Rhea" id="RHEA-COMP:11369"/>
        <dbReference type="Rhea" id="RHEA-COMP:13674"/>
        <dbReference type="ChEBI" id="CHEBI:15378"/>
        <dbReference type="ChEBI" id="CHEBI:57856"/>
        <dbReference type="ChEBI" id="CHEBI:59789"/>
        <dbReference type="ChEBI" id="CHEBI:85452"/>
        <dbReference type="ChEBI" id="CHEBI:137933"/>
        <dbReference type="EC" id="2.1.1.113"/>
    </reaction>
</comment>
<keyword evidence="7" id="KW-1185">Reference proteome</keyword>
<dbReference type="Gene3D" id="3.40.50.150">
    <property type="entry name" value="Vaccinia Virus protein VP39"/>
    <property type="match status" value="2"/>
</dbReference>
<keyword evidence="3" id="KW-0949">S-adenosyl-L-methionine</keyword>
<evidence type="ECO:0000256" key="4">
    <source>
        <dbReference type="SAM" id="MobiDB-lite"/>
    </source>
</evidence>
<keyword evidence="1 3" id="KW-0489">Methyltransferase</keyword>
<dbReference type="Proteomes" id="UP000199215">
    <property type="component" value="Unassembled WGS sequence"/>
</dbReference>
<feature type="domain" description="DNA methylase N-4/N-6" evidence="5">
    <location>
        <begin position="48"/>
        <end position="96"/>
    </location>
</feature>
<dbReference type="EC" id="2.1.1.113" evidence="3"/>
<dbReference type="GO" id="GO:0015667">
    <property type="term" value="F:site-specific DNA-methyltransferase (cytosine-N4-specific) activity"/>
    <property type="evidence" value="ECO:0007669"/>
    <property type="project" value="UniProtKB-EC"/>
</dbReference>
<evidence type="ECO:0000313" key="7">
    <source>
        <dbReference type="Proteomes" id="UP000199215"/>
    </source>
</evidence>
<dbReference type="SUPFAM" id="SSF53335">
    <property type="entry name" value="S-adenosyl-L-methionine-dependent methyltransferases"/>
    <property type="match status" value="2"/>
</dbReference>
<evidence type="ECO:0000313" key="6">
    <source>
        <dbReference type="EMBL" id="SEH47375.1"/>
    </source>
</evidence>